<feature type="region of interest" description="Disordered" evidence="8">
    <location>
        <begin position="138"/>
        <end position="172"/>
    </location>
</feature>
<keyword evidence="11" id="KW-1185">Reference proteome</keyword>
<dbReference type="PANTHER" id="PTHR45967:SF28">
    <property type="entry name" value="BASIC-LEUCINE ZIPPER (BZIP) TRANSCRIPTION FACTOR FAMILY PROTEIN"/>
    <property type="match status" value="1"/>
</dbReference>
<keyword evidence="6" id="KW-0539">Nucleus</keyword>
<dbReference type="Proteomes" id="UP001341840">
    <property type="component" value="Unassembled WGS sequence"/>
</dbReference>
<feature type="region of interest" description="Disordered" evidence="8">
    <location>
        <begin position="529"/>
        <end position="548"/>
    </location>
</feature>
<evidence type="ECO:0000256" key="2">
    <source>
        <dbReference type="ARBA" id="ARBA00007163"/>
    </source>
</evidence>
<feature type="region of interest" description="Disordered" evidence="8">
    <location>
        <begin position="89"/>
        <end position="111"/>
    </location>
</feature>
<evidence type="ECO:0000256" key="4">
    <source>
        <dbReference type="ARBA" id="ARBA00023125"/>
    </source>
</evidence>
<reference evidence="10 11" key="1">
    <citation type="journal article" date="2023" name="Plants (Basel)">
        <title>Bridging the Gap: Combining Genomics and Transcriptomics Approaches to Understand Stylosanthes scabra, an Orphan Legume from the Brazilian Caatinga.</title>
        <authorList>
            <person name="Ferreira-Neto J.R.C."/>
            <person name="da Silva M.D."/>
            <person name="Binneck E."/>
            <person name="de Melo N.F."/>
            <person name="da Silva R.H."/>
            <person name="de Melo A.L.T.M."/>
            <person name="Pandolfi V."/>
            <person name="Bustamante F.O."/>
            <person name="Brasileiro-Vidal A.C."/>
            <person name="Benko-Iseppon A.M."/>
        </authorList>
    </citation>
    <scope>NUCLEOTIDE SEQUENCE [LARGE SCALE GENOMIC DNA]</scope>
    <source>
        <tissue evidence="10">Leaves</tissue>
    </source>
</reference>
<organism evidence="10 11">
    <name type="scientific">Stylosanthes scabra</name>
    <dbReference type="NCBI Taxonomy" id="79078"/>
    <lineage>
        <taxon>Eukaryota</taxon>
        <taxon>Viridiplantae</taxon>
        <taxon>Streptophyta</taxon>
        <taxon>Embryophyta</taxon>
        <taxon>Tracheophyta</taxon>
        <taxon>Spermatophyta</taxon>
        <taxon>Magnoliopsida</taxon>
        <taxon>eudicotyledons</taxon>
        <taxon>Gunneridae</taxon>
        <taxon>Pentapetalae</taxon>
        <taxon>rosids</taxon>
        <taxon>fabids</taxon>
        <taxon>Fabales</taxon>
        <taxon>Fabaceae</taxon>
        <taxon>Papilionoideae</taxon>
        <taxon>50 kb inversion clade</taxon>
        <taxon>dalbergioids sensu lato</taxon>
        <taxon>Dalbergieae</taxon>
        <taxon>Pterocarpus clade</taxon>
        <taxon>Stylosanthes</taxon>
    </lineage>
</organism>
<evidence type="ECO:0000313" key="11">
    <source>
        <dbReference type="Proteomes" id="UP001341840"/>
    </source>
</evidence>
<sequence>MSTCDLARHVASHTPCGPLSLLLATEQTQPFHSFPSLLLSLSLSLLFGSLLALPLPLHHRYTVTLSLFVFFLEFFLSVVEVMEPEKRCASSSFSSSPSSSSSSASEEHRADRLVKTEIEAAETLADLAHLAMRETTASRSADAPRFTRHSHSDLSLSAPLPGGEAIAGQQLDERSVACNSRETERRQDECLRHMKVEQQDADSLKTTSYAAVRCSKSRRNLTEEEKEARRVRRILANRESARQTIRRRQALCEELTRKASNLVLENENLKKEKDMALKEYQSLETTNKHLKTQIANSINNEVDKTPVEQESSVAEVTNLSGSAPWFVYNHFPVTQLFWPPIIQSSNPVQAQHPPFGSIPIPATVSMPCSSETDSFHKQNNLVNDNRTQNPLYMFPCPWLFPLPEFGNGQPAPPSIGQIDKRDELSLGKHCSPSLSLNTVATVDYQPALPIKPKTEASGWTEARSTHDSGNTSITFPLDGAEQKTGSHIIGSFHGPSLDCNGHVSDVKQEQEQEHDLELQLHSVPKLSLSSTASHNATSPQEKKETKSLCSGKNLVDAIAATEARKRRKELTRLKSIHNRQYRMHC</sequence>
<dbReference type="InterPro" id="IPR004827">
    <property type="entry name" value="bZIP"/>
</dbReference>
<feature type="compositionally biased region" description="Low complexity" evidence="8">
    <location>
        <begin position="90"/>
        <end position="104"/>
    </location>
</feature>
<keyword evidence="3" id="KW-0805">Transcription regulation</keyword>
<dbReference type="PROSITE" id="PS50217">
    <property type="entry name" value="BZIP"/>
    <property type="match status" value="1"/>
</dbReference>
<dbReference type="CDD" id="cd14702">
    <property type="entry name" value="bZIP_plant_GBF1"/>
    <property type="match status" value="1"/>
</dbReference>
<evidence type="ECO:0000256" key="3">
    <source>
        <dbReference type="ARBA" id="ARBA00023015"/>
    </source>
</evidence>
<dbReference type="InterPro" id="IPR044827">
    <property type="entry name" value="GBF-like"/>
</dbReference>
<feature type="coiled-coil region" evidence="7">
    <location>
        <begin position="238"/>
        <end position="300"/>
    </location>
</feature>
<dbReference type="SUPFAM" id="SSF57959">
    <property type="entry name" value="Leucine zipper domain"/>
    <property type="match status" value="1"/>
</dbReference>
<dbReference type="InterPro" id="IPR045314">
    <property type="entry name" value="bZIP_plant_GBF1"/>
</dbReference>
<comment type="similarity">
    <text evidence="2">Belongs to the bZIP family.</text>
</comment>
<comment type="caution">
    <text evidence="10">The sequence shown here is derived from an EMBL/GenBank/DDBJ whole genome shotgun (WGS) entry which is preliminary data.</text>
</comment>
<evidence type="ECO:0000256" key="5">
    <source>
        <dbReference type="ARBA" id="ARBA00023163"/>
    </source>
</evidence>
<accession>A0ABU6TTL9</accession>
<dbReference type="PANTHER" id="PTHR45967">
    <property type="entry name" value="G-BOX-BINDING FACTOR 3-RELATED"/>
    <property type="match status" value="1"/>
</dbReference>
<dbReference type="EMBL" id="JASCZI010091832">
    <property type="protein sequence ID" value="MED6151313.1"/>
    <property type="molecule type" value="Genomic_DNA"/>
</dbReference>
<proteinExistence type="inferred from homology"/>
<protein>
    <recommendedName>
        <fullName evidence="9">BZIP domain-containing protein</fullName>
    </recommendedName>
</protein>
<keyword evidence="4" id="KW-0238">DNA-binding</keyword>
<keyword evidence="5" id="KW-0804">Transcription</keyword>
<evidence type="ECO:0000313" key="10">
    <source>
        <dbReference type="EMBL" id="MED6151313.1"/>
    </source>
</evidence>
<dbReference type="InterPro" id="IPR046347">
    <property type="entry name" value="bZIP_sf"/>
</dbReference>
<feature type="compositionally biased region" description="Polar residues" evidence="8">
    <location>
        <begin position="529"/>
        <end position="539"/>
    </location>
</feature>
<dbReference type="SMART" id="SM00338">
    <property type="entry name" value="BRLZ"/>
    <property type="match status" value="1"/>
</dbReference>
<name>A0ABU6TTL9_9FABA</name>
<evidence type="ECO:0000256" key="1">
    <source>
        <dbReference type="ARBA" id="ARBA00004123"/>
    </source>
</evidence>
<evidence type="ECO:0000259" key="9">
    <source>
        <dbReference type="PROSITE" id="PS50217"/>
    </source>
</evidence>
<comment type="subcellular location">
    <subcellularLocation>
        <location evidence="1">Nucleus</location>
    </subcellularLocation>
</comment>
<evidence type="ECO:0000256" key="7">
    <source>
        <dbReference type="SAM" id="Coils"/>
    </source>
</evidence>
<evidence type="ECO:0000256" key="6">
    <source>
        <dbReference type="ARBA" id="ARBA00023242"/>
    </source>
</evidence>
<dbReference type="Pfam" id="PF00170">
    <property type="entry name" value="bZIP_1"/>
    <property type="match status" value="1"/>
</dbReference>
<gene>
    <name evidence="10" type="ORF">PIB30_081306</name>
</gene>
<feature type="domain" description="BZIP" evidence="9">
    <location>
        <begin position="227"/>
        <end position="290"/>
    </location>
</feature>
<evidence type="ECO:0000256" key="8">
    <source>
        <dbReference type="SAM" id="MobiDB-lite"/>
    </source>
</evidence>
<feature type="region of interest" description="Disordered" evidence="8">
    <location>
        <begin position="453"/>
        <end position="478"/>
    </location>
</feature>
<keyword evidence="7" id="KW-0175">Coiled coil</keyword>